<comment type="caution">
    <text evidence="2">The sequence shown here is derived from an EMBL/GenBank/DDBJ whole genome shotgun (WGS) entry which is preliminary data.</text>
</comment>
<dbReference type="PhylomeDB" id="A0A0W0CRU4"/>
<feature type="compositionally biased region" description="Low complexity" evidence="1">
    <location>
        <begin position="206"/>
        <end position="222"/>
    </location>
</feature>
<feature type="compositionally biased region" description="Basic and acidic residues" evidence="1">
    <location>
        <begin position="648"/>
        <end position="658"/>
    </location>
</feature>
<feature type="compositionally biased region" description="Polar residues" evidence="1">
    <location>
        <begin position="607"/>
        <end position="620"/>
    </location>
</feature>
<dbReference type="Proteomes" id="UP000054886">
    <property type="component" value="Unassembled WGS sequence"/>
</dbReference>
<feature type="compositionally biased region" description="Polar residues" evidence="1">
    <location>
        <begin position="664"/>
        <end position="705"/>
    </location>
</feature>
<feature type="compositionally biased region" description="Low complexity" evidence="1">
    <location>
        <begin position="548"/>
        <end position="560"/>
    </location>
</feature>
<feature type="compositionally biased region" description="Low complexity" evidence="1">
    <location>
        <begin position="49"/>
        <end position="58"/>
    </location>
</feature>
<name>A0A0W0CRU4_CANGB</name>
<feature type="region of interest" description="Disordered" evidence="1">
    <location>
        <begin position="171"/>
        <end position="245"/>
    </location>
</feature>
<dbReference type="VEuPathDB" id="FungiDB:GVI51_J01331"/>
<dbReference type="VEuPathDB" id="FungiDB:CAGL0J01419g"/>
<feature type="region of interest" description="Disordered" evidence="1">
    <location>
        <begin position="831"/>
        <end position="1006"/>
    </location>
</feature>
<feature type="compositionally biased region" description="Low complexity" evidence="1">
    <location>
        <begin position="577"/>
        <end position="591"/>
    </location>
</feature>
<protein>
    <submittedName>
        <fullName evidence="2">Eisosome protein SEG1</fullName>
    </submittedName>
</protein>
<feature type="compositionally biased region" description="Polar residues" evidence="1">
    <location>
        <begin position="72"/>
        <end position="122"/>
    </location>
</feature>
<evidence type="ECO:0000256" key="1">
    <source>
        <dbReference type="SAM" id="MobiDB-lite"/>
    </source>
</evidence>
<reference evidence="2 3" key="1">
    <citation type="submission" date="2015-10" db="EMBL/GenBank/DDBJ databases">
        <title>Draft genomes sequences of Candida glabrata isolates 1A, 1B, 2A, 2B, 3A and 3B.</title>
        <authorList>
            <person name="Haavelsrud O.E."/>
            <person name="Gaustad P."/>
        </authorList>
    </citation>
    <scope>NUCLEOTIDE SEQUENCE [LARGE SCALE GENOMIC DNA]</scope>
    <source>
        <strain evidence="2">910700640</strain>
    </source>
</reference>
<organism evidence="2 3">
    <name type="scientific">Candida glabrata</name>
    <name type="common">Yeast</name>
    <name type="synonym">Torulopsis glabrata</name>
    <dbReference type="NCBI Taxonomy" id="5478"/>
    <lineage>
        <taxon>Eukaryota</taxon>
        <taxon>Fungi</taxon>
        <taxon>Dikarya</taxon>
        <taxon>Ascomycota</taxon>
        <taxon>Saccharomycotina</taxon>
        <taxon>Saccharomycetes</taxon>
        <taxon>Saccharomycetales</taxon>
        <taxon>Saccharomycetaceae</taxon>
        <taxon>Nakaseomyces</taxon>
    </lineage>
</organism>
<feature type="region of interest" description="Disordered" evidence="1">
    <location>
        <begin position="31"/>
        <end position="122"/>
    </location>
</feature>
<dbReference type="VEuPathDB" id="FungiDB:B1J91_J01419g"/>
<evidence type="ECO:0000313" key="2">
    <source>
        <dbReference type="EMBL" id="KTA97545.1"/>
    </source>
</evidence>
<feature type="region of interest" description="Disordered" evidence="1">
    <location>
        <begin position="514"/>
        <end position="624"/>
    </location>
</feature>
<feature type="compositionally biased region" description="Polar residues" evidence="1">
    <location>
        <begin position="922"/>
        <end position="953"/>
    </location>
</feature>
<accession>A0A0W0CRU4</accession>
<dbReference type="EMBL" id="LLZZ01000159">
    <property type="protein sequence ID" value="KTA97545.1"/>
    <property type="molecule type" value="Genomic_DNA"/>
</dbReference>
<dbReference type="VEuPathDB" id="FungiDB:GWK60_J01331"/>
<feature type="region of interest" description="Disordered" evidence="1">
    <location>
        <begin position="643"/>
        <end position="709"/>
    </location>
</feature>
<feature type="compositionally biased region" description="Polar residues" evidence="1">
    <location>
        <begin position="173"/>
        <end position="199"/>
    </location>
</feature>
<dbReference type="AlphaFoldDB" id="A0A0W0CRU4"/>
<proteinExistence type="predicted"/>
<dbReference type="OMA" id="FNDSYLD"/>
<gene>
    <name evidence="2" type="ORF">AO440_002853</name>
</gene>
<sequence>MFRSRNYNDQMRYANPNAVAAASALGNIMMPKQPQSQAQPQGAKRAPVRSSSMMNMRRGSLLRKPEEKKSTPSRTGSLVQRKPSITNQKRHSISSTPQSSAPNRTSSLPTKRNSLVSRSGSFTRRMKNAQSTFNEFGPQASGVANVRNSGEQVVKMVTKYIPGKNGLIAVQVPATTEQPRKTSSLTRRPGSMTSISNKNGPKRKISQQSLHSHSVQQSNPQKPSKKKEVIDSSNPEDSFNRAVDKVDESVPLIETSMREETEQELLEQTVAIDESVIKADENPAGLQNLLEDNIVLEETMEEQKKDGKAPLENDATSNEKVNIEPLPEVAVDSTDIPAPLEESERQETNIAPKEDSMKEEIEPEALDNTAKNITEFDSEQMKDNKTVTDSINELENIPGTMDNEMQELKESIANDINSQLTTEEMIDEMEGSKTDMMTTDLNEKFSKAELSEQNLPDNNDSPLLKQQKFEENKLKESIEAFGKGANEGNENNVLQDNVVGNDITLQHDIVTNIRSNETVSSPTDSEFVDSSSVMENDEQKENVENLASKNKSPNKQKPQNMAQYLRSANPYLTTGGSATSAKKSPATSPKKQGSSGPIKSAMKKSSRPLSTTSSVYSDINSPADGAYLSLTTAENTRINAKLAVEEPIDWHPNADKSKRASMPVRSSSKLYKKTSNSQSQEKVGYNRSSRQYQGPIQTPPNTTKTPGGVTKMGVVSAAALSSNNNAAAAEDKSNRQSLLKNRALEMAKQVNITPKKAKPVTPSVPSSTVTPPAVNPVLNAALYPKEPLQKKSSFEKLRNTDKNLGFKKLSLRDSAFMDGADEQALVNAGSRNSMMNESPGQAPPKLATASTNSGWKSRFQDSDSDVEPVQANAAPVAPPRSEERVNGFSLFKKKSNTGGNTFLKPPQPDFSAGSEMGEKVSRTSSYNSSPNKTLNNQYSKGSLRSSSMQTAGPGSTAKPNIFANIEETEKRIYSNPEVMRKDEHNDEGVNHGFGKKLKKLFGRKKH</sequence>
<feature type="compositionally biased region" description="Basic and acidic residues" evidence="1">
    <location>
        <begin position="967"/>
        <end position="989"/>
    </location>
</feature>
<feature type="compositionally biased region" description="Polar residues" evidence="1">
    <location>
        <begin position="514"/>
        <end position="534"/>
    </location>
</feature>
<evidence type="ECO:0000313" key="3">
    <source>
        <dbReference type="Proteomes" id="UP000054886"/>
    </source>
</evidence>
<feature type="compositionally biased region" description="Basic residues" evidence="1">
    <location>
        <begin position="993"/>
        <end position="1006"/>
    </location>
</feature>